<dbReference type="SUPFAM" id="SSF56784">
    <property type="entry name" value="HAD-like"/>
    <property type="match status" value="1"/>
</dbReference>
<reference evidence="2" key="1">
    <citation type="journal article" date="2013" name="Extremophiles">
        <title>Proteinivorax tanatarense gen. nov., sp. nov., an anaerobic, haloalkaliphilic, proteolytic bacterium isolated from a decaying algal bloom, and proposal of Proteinivoraceae fam. nov.</title>
        <authorList>
            <person name="Kevbrin V."/>
            <person name="Boltyanskaya Y."/>
            <person name="Zhilina T."/>
            <person name="Kolganova T."/>
            <person name="Lavrentjeva E."/>
            <person name="Kuznetsov B."/>
        </authorList>
    </citation>
    <scope>NUCLEOTIDE SEQUENCE</scope>
    <source>
        <strain evidence="2">Z-910T</strain>
    </source>
</reference>
<dbReference type="InterPro" id="IPR036412">
    <property type="entry name" value="HAD-like_sf"/>
</dbReference>
<dbReference type="InterPro" id="IPR006439">
    <property type="entry name" value="HAD-SF_hydro_IA"/>
</dbReference>
<dbReference type="EC" id="3.1.3.-" evidence="2"/>
<name>A0AAU7VJH2_9FIRM</name>
<organism evidence="2">
    <name type="scientific">Proteinivorax tanatarense</name>
    <dbReference type="NCBI Taxonomy" id="1260629"/>
    <lineage>
        <taxon>Bacteria</taxon>
        <taxon>Bacillati</taxon>
        <taxon>Bacillota</taxon>
        <taxon>Clostridia</taxon>
        <taxon>Eubacteriales</taxon>
        <taxon>Proteinivoracaceae</taxon>
        <taxon>Proteinivorax</taxon>
    </lineage>
</organism>
<dbReference type="PANTHER" id="PTHR43316:SF3">
    <property type="entry name" value="HALOACID DEHALOGENASE, TYPE II (AFU_ORTHOLOGUE AFUA_2G07750)-RELATED"/>
    <property type="match status" value="1"/>
</dbReference>
<dbReference type="SFLD" id="SFLDS00003">
    <property type="entry name" value="Haloacid_Dehalogenase"/>
    <property type="match status" value="1"/>
</dbReference>
<accession>A0AAU7VJH2</accession>
<gene>
    <name evidence="2" type="ORF">PRVXT_002010</name>
</gene>
<dbReference type="Pfam" id="PF00702">
    <property type="entry name" value="Hydrolase"/>
    <property type="match status" value="1"/>
</dbReference>
<dbReference type="SFLD" id="SFLDG01129">
    <property type="entry name" value="C1.5:_HAD__Beta-PGM__Phosphata"/>
    <property type="match status" value="1"/>
</dbReference>
<sequence>MLKAVLFDLDGTLLKLNVDSFLPRYVESISEKVKHKIPSKQFKKALFAGTEKMVENVEPNKTNKDVFMETFFSLTKADEKEILPVFDEFYSKEFSKLQKDIKAVEGAKEVVEFCKNENLKVVLATNPVFPKEATYERVRWADLNIDDFDLVTTYENMTATKPNLNYYQEILNKIDVKAEETLMVGNDCQEDLVVAKLGIKTYLVDDGLVIDRSGGNYLTDYQGPLKDLPKVIKKINIYY</sequence>
<dbReference type="NCBIfam" id="TIGR01549">
    <property type="entry name" value="HAD-SF-IA-v1"/>
    <property type="match status" value="1"/>
</dbReference>
<dbReference type="AlphaFoldDB" id="A0AAU7VJH2"/>
<reference evidence="2" key="2">
    <citation type="submission" date="2024-06" db="EMBL/GenBank/DDBJ databases">
        <authorList>
            <person name="Petrova K.O."/>
            <person name="Toshchakov S.V."/>
            <person name="Boltjanskaja Y.V."/>
            <person name="Kevbrin V."/>
        </authorList>
    </citation>
    <scope>NUCLEOTIDE SEQUENCE</scope>
    <source>
        <strain evidence="2">Z-910T</strain>
    </source>
</reference>
<evidence type="ECO:0000256" key="1">
    <source>
        <dbReference type="ARBA" id="ARBA00022801"/>
    </source>
</evidence>
<proteinExistence type="predicted"/>
<dbReference type="RefSeq" id="WP_350342752.1">
    <property type="nucleotide sequence ID" value="NZ_CP158367.1"/>
</dbReference>
<keyword evidence="1 2" id="KW-0378">Hydrolase</keyword>
<dbReference type="InterPro" id="IPR051540">
    <property type="entry name" value="S-2-haloacid_dehalogenase"/>
</dbReference>
<evidence type="ECO:0000313" key="2">
    <source>
        <dbReference type="EMBL" id="XBX73991.1"/>
    </source>
</evidence>
<dbReference type="EMBL" id="CP158367">
    <property type="protein sequence ID" value="XBX73991.1"/>
    <property type="molecule type" value="Genomic_DNA"/>
</dbReference>
<dbReference type="PRINTS" id="PR00413">
    <property type="entry name" value="HADHALOGNASE"/>
</dbReference>
<dbReference type="PANTHER" id="PTHR43316">
    <property type="entry name" value="HYDROLASE, HALOACID DELAHOGENASE-RELATED"/>
    <property type="match status" value="1"/>
</dbReference>
<protein>
    <submittedName>
        <fullName evidence="2">HAD family hydrolase</fullName>
        <ecNumber evidence="2">3.1.3.-</ecNumber>
    </submittedName>
</protein>
<dbReference type="GO" id="GO:0016787">
    <property type="term" value="F:hydrolase activity"/>
    <property type="evidence" value="ECO:0007669"/>
    <property type="project" value="UniProtKB-KW"/>
</dbReference>
<dbReference type="InterPro" id="IPR023214">
    <property type="entry name" value="HAD_sf"/>
</dbReference>
<dbReference type="Gene3D" id="3.40.50.1000">
    <property type="entry name" value="HAD superfamily/HAD-like"/>
    <property type="match status" value="1"/>
</dbReference>